<evidence type="ECO:0000313" key="3">
    <source>
        <dbReference type="Proteomes" id="UP000002209"/>
    </source>
</evidence>
<protein>
    <submittedName>
        <fullName evidence="2">Uncharacterized protein</fullName>
    </submittedName>
</protein>
<evidence type="ECO:0000256" key="1">
    <source>
        <dbReference type="SAM" id="MobiDB-lite"/>
    </source>
</evidence>
<dbReference type="OrthoDB" id="8236002at2"/>
<sequence length="242" mass="26112">MSWATFVGFIAELNKKGAPPPRVDASLLTTKAGSVQRQIRGALEFFGLTSGESFEVTEKMRSLIAAYGTPSWSQQLGSLLMSYEPLLVGLDLSSATHKQLEEALGRSGLTGASPLDKASRFFLALAKEAGQPLSPHFKSLRPGAAGRKVGGGGKPKNGRAKTTSAESMPTGGPTTPPPGTQQIRPLPDLDFVVHLPESITEDETLFAIDHLIGYLRLRRKWFSNVKLHRDPQSQRPPNPGEE</sequence>
<feature type="region of interest" description="Disordered" evidence="1">
    <location>
        <begin position="133"/>
        <end position="185"/>
    </location>
</feature>
<name>C1A813_GEMAT</name>
<proteinExistence type="predicted"/>
<dbReference type="HOGENOM" id="CLU_1145898_0_0_0"/>
<dbReference type="eggNOG" id="ENOG503342G">
    <property type="taxonomic scope" value="Bacteria"/>
</dbReference>
<dbReference type="KEGG" id="gau:GAU_1331"/>
<dbReference type="AlphaFoldDB" id="C1A813"/>
<accession>C1A813</accession>
<dbReference type="EMBL" id="AP009153">
    <property type="protein sequence ID" value="BAH38373.1"/>
    <property type="molecule type" value="Genomic_DNA"/>
</dbReference>
<dbReference type="Proteomes" id="UP000002209">
    <property type="component" value="Chromosome"/>
</dbReference>
<dbReference type="RefSeq" id="WP_012682820.1">
    <property type="nucleotide sequence ID" value="NC_012489.1"/>
</dbReference>
<gene>
    <name evidence="2" type="ordered locus">GAU_1331</name>
</gene>
<reference evidence="3" key="1">
    <citation type="submission" date="2006-03" db="EMBL/GenBank/DDBJ databases">
        <title>Complete genome sequence of Gemmatimonas aurantiaca T-27 that represents a novel phylum Gemmatimonadetes.</title>
        <authorList>
            <person name="Takasaki K."/>
            <person name="Ichikawa N."/>
            <person name="Miura H."/>
            <person name="Matsushita S."/>
            <person name="Watanabe Y."/>
            <person name="Oguchi A."/>
            <person name="Ankai A."/>
            <person name="Yashiro I."/>
            <person name="Takahashi M."/>
            <person name="Terui Y."/>
            <person name="Fukui S."/>
            <person name="Yokoyama H."/>
            <person name="Tanikawa S."/>
            <person name="Hanada S."/>
            <person name="Kamagata Y."/>
            <person name="Fujita N."/>
        </authorList>
    </citation>
    <scope>NUCLEOTIDE SEQUENCE [LARGE SCALE GENOMIC DNA]</scope>
    <source>
        <strain evidence="3">T-27 / DSM 14586 / JCM 11422 / NBRC 100505</strain>
    </source>
</reference>
<keyword evidence="3" id="KW-1185">Reference proteome</keyword>
<evidence type="ECO:0000313" key="2">
    <source>
        <dbReference type="EMBL" id="BAH38373.1"/>
    </source>
</evidence>
<organism evidence="2 3">
    <name type="scientific">Gemmatimonas aurantiaca (strain DSM 14586 / JCM 11422 / NBRC 100505 / T-27)</name>
    <dbReference type="NCBI Taxonomy" id="379066"/>
    <lineage>
        <taxon>Bacteria</taxon>
        <taxon>Pseudomonadati</taxon>
        <taxon>Gemmatimonadota</taxon>
        <taxon>Gemmatimonadia</taxon>
        <taxon>Gemmatimonadales</taxon>
        <taxon>Gemmatimonadaceae</taxon>
        <taxon>Gemmatimonas</taxon>
    </lineage>
</organism>